<feature type="region of interest" description="Disordered" evidence="2">
    <location>
        <begin position="254"/>
        <end position="274"/>
    </location>
</feature>
<keyword evidence="1" id="KW-0175">Coiled coil</keyword>
<dbReference type="GeneID" id="8855202"/>
<dbReference type="OrthoDB" id="2120499at2759"/>
<feature type="region of interest" description="Disordered" evidence="2">
    <location>
        <begin position="64"/>
        <end position="88"/>
    </location>
</feature>
<proteinExistence type="predicted"/>
<dbReference type="Proteomes" id="UP000006671">
    <property type="component" value="Unassembled WGS sequence"/>
</dbReference>
<gene>
    <name evidence="3" type="ORF">NAEGRDRAFT_62652</name>
</gene>
<name>D2V1P9_NAEGR</name>
<dbReference type="InParanoid" id="D2V1P9"/>
<keyword evidence="4" id="KW-1185">Reference proteome</keyword>
<organism evidence="4">
    <name type="scientific">Naegleria gruberi</name>
    <name type="common">Amoeba</name>
    <dbReference type="NCBI Taxonomy" id="5762"/>
    <lineage>
        <taxon>Eukaryota</taxon>
        <taxon>Discoba</taxon>
        <taxon>Heterolobosea</taxon>
        <taxon>Tetramitia</taxon>
        <taxon>Eutetramitia</taxon>
        <taxon>Vahlkampfiidae</taxon>
        <taxon>Naegleria</taxon>
    </lineage>
</organism>
<accession>D2V1P9</accession>
<protein>
    <submittedName>
        <fullName evidence="3">Predicted protein</fullName>
    </submittedName>
</protein>
<evidence type="ECO:0000313" key="3">
    <source>
        <dbReference type="EMBL" id="EFC49348.1"/>
    </source>
</evidence>
<dbReference type="VEuPathDB" id="AmoebaDB:NAEGRDRAFT_62652"/>
<dbReference type="RefSeq" id="XP_002682092.1">
    <property type="nucleotide sequence ID" value="XM_002682046.1"/>
</dbReference>
<evidence type="ECO:0000256" key="1">
    <source>
        <dbReference type="SAM" id="Coils"/>
    </source>
</evidence>
<dbReference type="AlphaFoldDB" id="D2V1P9"/>
<sequence length="274" mass="31710">MNRTINEPYLPDPGRTVDRRQRAFRNLDTSHIDGDWVEESQYNRHNHGKGVLVGNWQEEATIDTNLPSKQNRGPPHLNEQQHFRRGKNSATVATDLTGKTTTFFADYINTTPKEKEKSTMMITGNDEEFKKSLNSRKYNPPALPKEENVIGRRKKMEERQLLEQAAKELDQQEQLYSEAHKRAVLEESYKTTYHVEHERNVPPLSNSMMKTNETYKSDIPITFHTEQAKNQNPLNSLLHTNIYHSAPVSSTNPWNRNTTFTKPISEYRGGTTKN</sequence>
<evidence type="ECO:0000256" key="2">
    <source>
        <dbReference type="SAM" id="MobiDB-lite"/>
    </source>
</evidence>
<feature type="coiled-coil region" evidence="1">
    <location>
        <begin position="152"/>
        <end position="182"/>
    </location>
</feature>
<reference evidence="3 4" key="1">
    <citation type="journal article" date="2010" name="Cell">
        <title>The genome of Naegleria gruberi illuminates early eukaryotic versatility.</title>
        <authorList>
            <person name="Fritz-Laylin L.K."/>
            <person name="Prochnik S.E."/>
            <person name="Ginger M.L."/>
            <person name="Dacks J.B."/>
            <person name="Carpenter M.L."/>
            <person name="Field M.C."/>
            <person name="Kuo A."/>
            <person name="Paredez A."/>
            <person name="Chapman J."/>
            <person name="Pham J."/>
            <person name="Shu S."/>
            <person name="Neupane R."/>
            <person name="Cipriano M."/>
            <person name="Mancuso J."/>
            <person name="Tu H."/>
            <person name="Salamov A."/>
            <person name="Lindquist E."/>
            <person name="Shapiro H."/>
            <person name="Lucas S."/>
            <person name="Grigoriev I.V."/>
            <person name="Cande W.Z."/>
            <person name="Fulton C."/>
            <person name="Rokhsar D.S."/>
            <person name="Dawson S.C."/>
        </authorList>
    </citation>
    <scope>NUCLEOTIDE SEQUENCE [LARGE SCALE GENOMIC DNA]</scope>
    <source>
        <strain evidence="3 4">NEG-M</strain>
    </source>
</reference>
<dbReference type="EMBL" id="GG738848">
    <property type="protein sequence ID" value="EFC49348.1"/>
    <property type="molecule type" value="Genomic_DNA"/>
</dbReference>
<evidence type="ECO:0000313" key="4">
    <source>
        <dbReference type="Proteomes" id="UP000006671"/>
    </source>
</evidence>
<dbReference type="OMA" id="VGNWQEE"/>
<dbReference type="KEGG" id="ngr:NAEGRDRAFT_62652"/>